<keyword evidence="4" id="KW-0378">Hydrolase</keyword>
<evidence type="ECO:0000256" key="4">
    <source>
        <dbReference type="ARBA" id="ARBA00022801"/>
    </source>
</evidence>
<protein>
    <submittedName>
        <fullName evidence="9">Rhomboid family intramembrane serine protease</fullName>
    </submittedName>
</protein>
<evidence type="ECO:0000256" key="5">
    <source>
        <dbReference type="ARBA" id="ARBA00022989"/>
    </source>
</evidence>
<keyword evidence="9" id="KW-0645">Protease</keyword>
<feature type="domain" description="Peptidase S54 rhomboid" evidence="8">
    <location>
        <begin position="121"/>
        <end position="261"/>
    </location>
</feature>
<dbReference type="EMBL" id="JAUHQA010000001">
    <property type="protein sequence ID" value="MDN4480529.1"/>
    <property type="molecule type" value="Genomic_DNA"/>
</dbReference>
<keyword evidence="6 7" id="KW-0472">Membrane</keyword>
<proteinExistence type="inferred from homology"/>
<dbReference type="Gene3D" id="1.20.1540.10">
    <property type="entry name" value="Rhomboid-like"/>
    <property type="match status" value="1"/>
</dbReference>
<dbReference type="InterPro" id="IPR035952">
    <property type="entry name" value="Rhomboid-like_sf"/>
</dbReference>
<dbReference type="InterPro" id="IPR022764">
    <property type="entry name" value="Peptidase_S54_rhomboid_dom"/>
</dbReference>
<dbReference type="SUPFAM" id="SSF144091">
    <property type="entry name" value="Rhomboid-like"/>
    <property type="match status" value="1"/>
</dbReference>
<evidence type="ECO:0000313" key="9">
    <source>
        <dbReference type="EMBL" id="MDN4480529.1"/>
    </source>
</evidence>
<dbReference type="SUPFAM" id="SSF57845">
    <property type="entry name" value="B-box zinc-binding domain"/>
    <property type="match status" value="1"/>
</dbReference>
<organism evidence="9 10">
    <name type="scientific">Demequina muriae</name>
    <dbReference type="NCBI Taxonomy" id="3051664"/>
    <lineage>
        <taxon>Bacteria</taxon>
        <taxon>Bacillati</taxon>
        <taxon>Actinomycetota</taxon>
        <taxon>Actinomycetes</taxon>
        <taxon>Micrococcales</taxon>
        <taxon>Demequinaceae</taxon>
        <taxon>Demequina</taxon>
    </lineage>
</organism>
<dbReference type="GO" id="GO:0006508">
    <property type="term" value="P:proteolysis"/>
    <property type="evidence" value="ECO:0007669"/>
    <property type="project" value="UniProtKB-KW"/>
</dbReference>
<feature type="transmembrane region" description="Helical" evidence="7">
    <location>
        <begin position="244"/>
        <end position="263"/>
    </location>
</feature>
<evidence type="ECO:0000259" key="8">
    <source>
        <dbReference type="Pfam" id="PF01694"/>
    </source>
</evidence>
<dbReference type="InterPro" id="IPR050925">
    <property type="entry name" value="Rhomboid_protease_S54"/>
</dbReference>
<evidence type="ECO:0000313" key="10">
    <source>
        <dbReference type="Proteomes" id="UP001172708"/>
    </source>
</evidence>
<dbReference type="GO" id="GO:0008233">
    <property type="term" value="F:peptidase activity"/>
    <property type="evidence" value="ECO:0007669"/>
    <property type="project" value="UniProtKB-KW"/>
</dbReference>
<gene>
    <name evidence="9" type="ORF">QQX02_06295</name>
</gene>
<keyword evidence="5 7" id="KW-1133">Transmembrane helix</keyword>
<feature type="transmembrane region" description="Helical" evidence="7">
    <location>
        <begin position="187"/>
        <end position="203"/>
    </location>
</feature>
<comment type="caution">
    <text evidence="9">The sequence shown here is derived from an EMBL/GenBank/DDBJ whole genome shotgun (WGS) entry which is preliminary data.</text>
</comment>
<dbReference type="Proteomes" id="UP001172708">
    <property type="component" value="Unassembled WGS sequence"/>
</dbReference>
<name>A0ABT8GGY6_9MICO</name>
<comment type="subcellular location">
    <subcellularLocation>
        <location evidence="1">Membrane</location>
        <topology evidence="1">Multi-pass membrane protein</topology>
    </subcellularLocation>
</comment>
<sequence>MTQPPDASAPPTCPRHPDRVAYVRCQRCERPACPECQRPAAVGVLCVDCLAQAKAQARPMRSRLGFTAASGPPLVTYVLVGLNVAVFLLAPMLIGDGWEGYLGLWPGASPELIAQYVNVGDEWYRWVTAGFVQFGFFHIAMNMVALWQLGNALEPAMGRVRFAALYFGSLLGSSAGVMLLASEGVHGGASGAIFGLLAAYGIVLKRLRLPYQSVLVIAAIFIGGPLVSEFIPALSFFAGLSWQGHLGGAVVGAIIMLAMFRGVDSRERAARAGALPGN</sequence>
<evidence type="ECO:0000256" key="2">
    <source>
        <dbReference type="ARBA" id="ARBA00009045"/>
    </source>
</evidence>
<evidence type="ECO:0000256" key="3">
    <source>
        <dbReference type="ARBA" id="ARBA00022692"/>
    </source>
</evidence>
<feature type="transmembrane region" description="Helical" evidence="7">
    <location>
        <begin position="162"/>
        <end position="181"/>
    </location>
</feature>
<evidence type="ECO:0000256" key="7">
    <source>
        <dbReference type="SAM" id="Phobius"/>
    </source>
</evidence>
<feature type="transmembrane region" description="Helical" evidence="7">
    <location>
        <begin position="74"/>
        <end position="94"/>
    </location>
</feature>
<keyword evidence="3 7" id="KW-0812">Transmembrane</keyword>
<evidence type="ECO:0000256" key="1">
    <source>
        <dbReference type="ARBA" id="ARBA00004141"/>
    </source>
</evidence>
<evidence type="ECO:0000256" key="6">
    <source>
        <dbReference type="ARBA" id="ARBA00023136"/>
    </source>
</evidence>
<dbReference type="PANTHER" id="PTHR43731:SF14">
    <property type="entry name" value="PRESENILIN-ASSOCIATED RHOMBOID-LIKE PROTEIN, MITOCHONDRIAL"/>
    <property type="match status" value="1"/>
</dbReference>
<dbReference type="Pfam" id="PF01694">
    <property type="entry name" value="Rhomboid"/>
    <property type="match status" value="1"/>
</dbReference>
<feature type="transmembrane region" description="Helical" evidence="7">
    <location>
        <begin position="126"/>
        <end position="150"/>
    </location>
</feature>
<feature type="transmembrane region" description="Helical" evidence="7">
    <location>
        <begin position="215"/>
        <end position="238"/>
    </location>
</feature>
<reference evidence="9" key="1">
    <citation type="submission" date="2023-06" db="EMBL/GenBank/DDBJ databases">
        <title>Egi l300058.</title>
        <authorList>
            <person name="Gao L."/>
            <person name="Fang B.-Z."/>
            <person name="Li W.-J."/>
        </authorList>
    </citation>
    <scope>NUCLEOTIDE SEQUENCE</scope>
    <source>
        <strain evidence="9">EGI L300058</strain>
    </source>
</reference>
<keyword evidence="10" id="KW-1185">Reference proteome</keyword>
<comment type="similarity">
    <text evidence="2">Belongs to the peptidase S54 family.</text>
</comment>
<accession>A0ABT8GGY6</accession>
<dbReference type="RefSeq" id="WP_301141944.1">
    <property type="nucleotide sequence ID" value="NZ_JAUHQA010000001.1"/>
</dbReference>
<dbReference type="PANTHER" id="PTHR43731">
    <property type="entry name" value="RHOMBOID PROTEASE"/>
    <property type="match status" value="1"/>
</dbReference>